<dbReference type="OrthoDB" id="410058at2759"/>
<dbReference type="PANTHER" id="PTHR10412:SF11">
    <property type="entry name" value="MANNOSYL-OLIGOSACCHARIDE GLUCOSIDASE"/>
    <property type="match status" value="1"/>
</dbReference>
<evidence type="ECO:0000256" key="12">
    <source>
        <dbReference type="RuleBase" id="RU368089"/>
    </source>
</evidence>
<keyword evidence="10 12" id="KW-0326">Glycosidase</keyword>
<dbReference type="Pfam" id="PF16923">
    <property type="entry name" value="Glyco_hydro_63N"/>
    <property type="match status" value="1"/>
</dbReference>
<feature type="chain" id="PRO_5040858200" description="Mannosyl-oligosaccharide glucosidase" evidence="14">
    <location>
        <begin position="26"/>
        <end position="908"/>
    </location>
</feature>
<evidence type="ECO:0000313" key="18">
    <source>
        <dbReference type="Proteomes" id="UP001150569"/>
    </source>
</evidence>
<comment type="subcellular location">
    <subcellularLocation>
        <location evidence="1 12">Endoplasmic reticulum membrane</location>
        <topology evidence="1 12">Single-pass type II membrane protein</topology>
    </subcellularLocation>
</comment>
<organism evidence="17 18">
    <name type="scientific">Tieghemiomyces parasiticus</name>
    <dbReference type="NCBI Taxonomy" id="78921"/>
    <lineage>
        <taxon>Eukaryota</taxon>
        <taxon>Fungi</taxon>
        <taxon>Fungi incertae sedis</taxon>
        <taxon>Zoopagomycota</taxon>
        <taxon>Kickxellomycotina</taxon>
        <taxon>Dimargaritomycetes</taxon>
        <taxon>Dimargaritales</taxon>
        <taxon>Dimargaritaceae</taxon>
        <taxon>Tieghemiomyces</taxon>
    </lineage>
</organism>
<keyword evidence="4 12" id="KW-0378">Hydrolase</keyword>
<evidence type="ECO:0000256" key="13">
    <source>
        <dbReference type="SAM" id="MobiDB-lite"/>
    </source>
</evidence>
<dbReference type="InterPro" id="IPR038518">
    <property type="entry name" value="Glyco_hydro_63N_sf"/>
</dbReference>
<evidence type="ECO:0000256" key="9">
    <source>
        <dbReference type="ARBA" id="ARBA00023180"/>
    </source>
</evidence>
<dbReference type="InterPro" id="IPR004888">
    <property type="entry name" value="Glycoside_hydrolase_63"/>
</dbReference>
<protein>
    <recommendedName>
        <fullName evidence="11 12">Mannosyl-oligosaccharide glucosidase</fullName>
        <ecNumber evidence="11 12">3.2.1.106</ecNumber>
    </recommendedName>
</protein>
<comment type="function">
    <text evidence="12">Cleaves the distal alpha 1,2-linked glucose residue from the Glc(3)Man(9)GlcNAc(2) oligosaccharide precursor.</text>
</comment>
<dbReference type="Proteomes" id="UP001150569">
    <property type="component" value="Unassembled WGS sequence"/>
</dbReference>
<evidence type="ECO:0000313" key="17">
    <source>
        <dbReference type="EMBL" id="KAJ1911750.1"/>
    </source>
</evidence>
<dbReference type="InterPro" id="IPR031631">
    <property type="entry name" value="Glyco_hydro_63N"/>
</dbReference>
<keyword evidence="8" id="KW-0472">Membrane</keyword>
<dbReference type="SUPFAM" id="SSF48208">
    <property type="entry name" value="Six-hairpin glycosidases"/>
    <property type="match status" value="1"/>
</dbReference>
<reference evidence="17" key="1">
    <citation type="submission" date="2022-07" db="EMBL/GenBank/DDBJ databases">
        <title>Phylogenomic reconstructions and comparative analyses of Kickxellomycotina fungi.</title>
        <authorList>
            <person name="Reynolds N.K."/>
            <person name="Stajich J.E."/>
            <person name="Barry K."/>
            <person name="Grigoriev I.V."/>
            <person name="Crous P."/>
            <person name="Smith M.E."/>
        </authorList>
    </citation>
    <scope>NUCLEOTIDE SEQUENCE</scope>
    <source>
        <strain evidence="17">RSA 861</strain>
    </source>
</reference>
<keyword evidence="6" id="KW-0735">Signal-anchor</keyword>
<dbReference type="EC" id="3.2.1.106" evidence="11 12"/>
<dbReference type="AlphaFoldDB" id="A0A9W7ZUB7"/>
<evidence type="ECO:0000256" key="6">
    <source>
        <dbReference type="ARBA" id="ARBA00022968"/>
    </source>
</evidence>
<comment type="caution">
    <text evidence="17">The sequence shown here is derived from an EMBL/GenBank/DDBJ whole genome shotgun (WGS) entry which is preliminary data.</text>
</comment>
<evidence type="ECO:0000256" key="2">
    <source>
        <dbReference type="ARBA" id="ARBA00010833"/>
    </source>
</evidence>
<evidence type="ECO:0000256" key="7">
    <source>
        <dbReference type="ARBA" id="ARBA00022989"/>
    </source>
</evidence>
<comment type="catalytic activity">
    <reaction evidence="12">
        <text>N(4)-(alpha-D-Glc-(1-&gt;2)-alpha-D-Glc-(1-&gt;3)-alpha-D-Glc-(1-&gt;3)-alpha-D-Man-(1-&gt;2)-alpha-D-Man-(1-&gt;2)-alpha-D-Man-(1-&gt;3)-[alpha-D-Man-(1-&gt;2)-alpha-D-Man-(1-&gt;3)-[alpha-D-Man-(1-&gt;2)-alpha-D-Man-(1-&gt;6)]-alpha-D-Man-(1-&gt;6)]-beta-D-Man-(1-&gt;4)-beta-D-GlcNAc-(1-&gt;4)-beta-D-GlcNAc)-L-asparaginyl-[protein] + H2O = N(4)-(alpha-D-Glc-(1-&gt;3)-alpha-D-Glc-(1-&gt;3)-alpha-D-Man-(1-&gt;2)-alpha-D-Man-(1-&gt;2)-alpha-D-Man-(1-&gt;3)-[alpha-D-Man-(1-&gt;2)-alpha-D-Man-(1-&gt;3)-[alpha-D-Man-(1-&gt;2)-alpha-D-Man-(1-&gt;6)]-alpha-D-Man-(1-&gt;6)]-beta-D-Man-(1-&gt;4)-beta-D-GlcNAc-(1-&gt;4)-beta-D-GlcNAc)-L-asparaginyl-[protein] + beta-D-glucose</text>
        <dbReference type="Rhea" id="RHEA:55988"/>
        <dbReference type="Rhea" id="RHEA-COMP:12806"/>
        <dbReference type="Rhea" id="RHEA-COMP:14355"/>
        <dbReference type="ChEBI" id="CHEBI:15377"/>
        <dbReference type="ChEBI" id="CHEBI:15903"/>
        <dbReference type="ChEBI" id="CHEBI:59082"/>
        <dbReference type="ChEBI" id="CHEBI:132537"/>
        <dbReference type="EC" id="3.2.1.106"/>
    </reaction>
</comment>
<dbReference type="PANTHER" id="PTHR10412">
    <property type="entry name" value="MANNOSYL-OLIGOSACCHARIDE GLUCOSIDASE"/>
    <property type="match status" value="1"/>
</dbReference>
<dbReference type="Pfam" id="PF03200">
    <property type="entry name" value="Glyco_hydro_63"/>
    <property type="match status" value="1"/>
</dbReference>
<feature type="domain" description="Glycosyl hydrolase family 63 N-terminal" evidence="16">
    <location>
        <begin position="49"/>
        <end position="264"/>
    </location>
</feature>
<evidence type="ECO:0000256" key="8">
    <source>
        <dbReference type="ARBA" id="ARBA00023136"/>
    </source>
</evidence>
<accession>A0A9W7ZUB7</accession>
<keyword evidence="14" id="KW-0732">Signal</keyword>
<comment type="similarity">
    <text evidence="2 12">Belongs to the glycosyl hydrolase 63 family.</text>
</comment>
<dbReference type="InterPro" id="IPR008928">
    <property type="entry name" value="6-hairpin_glycosidase_sf"/>
</dbReference>
<dbReference type="EMBL" id="JANBPT010000897">
    <property type="protein sequence ID" value="KAJ1911750.1"/>
    <property type="molecule type" value="Genomic_DNA"/>
</dbReference>
<dbReference type="InterPro" id="IPR012341">
    <property type="entry name" value="6hp_glycosidase-like_sf"/>
</dbReference>
<evidence type="ECO:0000256" key="5">
    <source>
        <dbReference type="ARBA" id="ARBA00022824"/>
    </source>
</evidence>
<evidence type="ECO:0000256" key="3">
    <source>
        <dbReference type="ARBA" id="ARBA00022692"/>
    </source>
</evidence>
<sequence length="908" mass="101203">MRIPLPISLAVRALLLLTALPFAHATQESTDQADGVRSQAETQALDDPSLLWGTYRPNVYFGVRPRLPLSILSGLMWFSVKDPQAARNIRHMCDMEDKMQGYGYKFHDGRNFGEQVIKDTSNNLRLETTFLKASSIPGGTEWSARIQGRPLDTNRPAPISLVYYVALEGEGHLEVPGDTDRLTPGLSDEIQLAGTTPDLGDFIWTLRGDSHNRPAQPLPTGDNHAEDDDPANLVQAVLYGANVDPDEVWDTNLQLRYAIGGTIRKRLRADGRILGSPAHLFRLPPQVQEAANLYMVQYTLEAPFQLDVTFQGGTANVTAGNRESDSAAAPSDPLADRIQAAKSEFRDRFDQTFALRAANYTPAEIRFAQAMLSDVLGGIGYFYGQQIIAKPGVGVSGSDRADEIEEEEEEEDWSDGSEEADSSGVPDETVFRQLGAHQVKYSEPGSLFSATPSRSFFPRGFMWDEGFLHLIVGAWDNDLALTMLDSWLARVDEDGWLAREQILGREARSRVPPEFQAQFPSHANPPTLLFAVSAFINRAQAYHRTKVLGDGNNSDDADGPAPQGQDPLQDSRLNLKPGKDFDGASPYDRLVRDPALGRAFLVRIYPTLRRQFEWFQATQGGQLRQWGRHPPFPGVAYRWRGRTLNHTLASGLDDYPRADPHPGELHVDLMSWMGYMSRTLASVAQLAEADPAEIAEYRAVHQRIQANLDALHWSSKEKMYCDVTVGEDDTTADDNEGGHGDNDDADDVDNDSVLVCHRGYISLFPLLLGLVPATSPKLGHLLDLMHDPEHLWSPYGLRSLSTLDPYYGKGENYWRGPIWLNINYLALSALHTHYVKVPGPHQEQAATIYGELRRNVVNNVSRQYKKTGFLWEQYNPATGKGQRAHPFAGWSALALLIMAEKYDYYIFE</sequence>
<evidence type="ECO:0000259" key="16">
    <source>
        <dbReference type="Pfam" id="PF16923"/>
    </source>
</evidence>
<evidence type="ECO:0000256" key="14">
    <source>
        <dbReference type="SAM" id="SignalP"/>
    </source>
</evidence>
<evidence type="ECO:0000256" key="10">
    <source>
        <dbReference type="ARBA" id="ARBA00023295"/>
    </source>
</evidence>
<feature type="region of interest" description="Disordered" evidence="13">
    <location>
        <begin position="547"/>
        <end position="587"/>
    </location>
</feature>
<dbReference type="Gene3D" id="1.50.10.10">
    <property type="match status" value="1"/>
</dbReference>
<feature type="signal peptide" evidence="14">
    <location>
        <begin position="1"/>
        <end position="25"/>
    </location>
</feature>
<evidence type="ECO:0000256" key="4">
    <source>
        <dbReference type="ARBA" id="ARBA00022801"/>
    </source>
</evidence>
<keyword evidence="3" id="KW-0812">Transmembrane</keyword>
<evidence type="ECO:0000256" key="1">
    <source>
        <dbReference type="ARBA" id="ARBA00004648"/>
    </source>
</evidence>
<evidence type="ECO:0000259" key="15">
    <source>
        <dbReference type="Pfam" id="PF03200"/>
    </source>
</evidence>
<keyword evidence="9" id="KW-0325">Glycoprotein</keyword>
<feature type="domain" description="Glycosyl hydrolase family 63 C-terminal" evidence="15">
    <location>
        <begin position="333"/>
        <end position="900"/>
    </location>
</feature>
<dbReference type="GO" id="GO:0009311">
    <property type="term" value="P:oligosaccharide metabolic process"/>
    <property type="evidence" value="ECO:0007669"/>
    <property type="project" value="UniProtKB-UniRule"/>
</dbReference>
<feature type="compositionally biased region" description="Acidic residues" evidence="13">
    <location>
        <begin position="402"/>
        <end position="421"/>
    </location>
</feature>
<dbReference type="GO" id="GO:0005789">
    <property type="term" value="C:endoplasmic reticulum membrane"/>
    <property type="evidence" value="ECO:0007669"/>
    <property type="project" value="UniProtKB-SubCell"/>
</dbReference>
<dbReference type="GO" id="GO:0004573">
    <property type="term" value="F:Glc3Man9GlcNAc2 oligosaccharide glucosidase activity"/>
    <property type="evidence" value="ECO:0007669"/>
    <property type="project" value="UniProtKB-UniRule"/>
</dbReference>
<dbReference type="InterPro" id="IPR031335">
    <property type="entry name" value="Glyco_hydro_63_C"/>
</dbReference>
<proteinExistence type="inferred from homology"/>
<evidence type="ECO:0000256" key="11">
    <source>
        <dbReference type="ARBA" id="ARBA00038888"/>
    </source>
</evidence>
<name>A0A9W7ZUB7_9FUNG</name>
<feature type="region of interest" description="Disordered" evidence="13">
    <location>
        <begin position="394"/>
        <end position="425"/>
    </location>
</feature>
<keyword evidence="7" id="KW-1133">Transmembrane helix</keyword>
<keyword evidence="18" id="KW-1185">Reference proteome</keyword>
<feature type="region of interest" description="Disordered" evidence="13">
    <location>
        <begin position="727"/>
        <end position="747"/>
    </location>
</feature>
<keyword evidence="5 12" id="KW-0256">Endoplasmic reticulum</keyword>
<dbReference type="GO" id="GO:0006487">
    <property type="term" value="P:protein N-linked glycosylation"/>
    <property type="evidence" value="ECO:0007669"/>
    <property type="project" value="UniProtKB-UniRule"/>
</dbReference>
<gene>
    <name evidence="17" type="primary">CWH41_1</name>
    <name evidence="17" type="ORF">IWQ60_009989</name>
</gene>
<dbReference type="Gene3D" id="2.70.98.110">
    <property type="entry name" value="Glycosyl hydrolase family 63, N-terminal domain"/>
    <property type="match status" value="1"/>
</dbReference>